<sequence length="90" mass="9680">MQAARRGSQDIPEAVRHGTKADANLIILGNHRRHMLPARIRTLPKCQSGTTCISTVTKYPLAVNIALGTLIIAANSIRAMGRSCMPTTLS</sequence>
<evidence type="ECO:0000313" key="1">
    <source>
        <dbReference type="EMBL" id="TFK55088.1"/>
    </source>
</evidence>
<dbReference type="AlphaFoldDB" id="A0A5C3NGC6"/>
<reference evidence="1 2" key="1">
    <citation type="journal article" date="2019" name="Nat. Ecol. Evol.">
        <title>Megaphylogeny resolves global patterns of mushroom evolution.</title>
        <authorList>
            <person name="Varga T."/>
            <person name="Krizsan K."/>
            <person name="Foldi C."/>
            <person name="Dima B."/>
            <person name="Sanchez-Garcia M."/>
            <person name="Sanchez-Ramirez S."/>
            <person name="Szollosi G.J."/>
            <person name="Szarkandi J.G."/>
            <person name="Papp V."/>
            <person name="Albert L."/>
            <person name="Andreopoulos W."/>
            <person name="Angelini C."/>
            <person name="Antonin V."/>
            <person name="Barry K.W."/>
            <person name="Bougher N.L."/>
            <person name="Buchanan P."/>
            <person name="Buyck B."/>
            <person name="Bense V."/>
            <person name="Catcheside P."/>
            <person name="Chovatia M."/>
            <person name="Cooper J."/>
            <person name="Damon W."/>
            <person name="Desjardin D."/>
            <person name="Finy P."/>
            <person name="Geml J."/>
            <person name="Haridas S."/>
            <person name="Hughes K."/>
            <person name="Justo A."/>
            <person name="Karasinski D."/>
            <person name="Kautmanova I."/>
            <person name="Kiss B."/>
            <person name="Kocsube S."/>
            <person name="Kotiranta H."/>
            <person name="LaButti K.M."/>
            <person name="Lechner B.E."/>
            <person name="Liimatainen K."/>
            <person name="Lipzen A."/>
            <person name="Lukacs Z."/>
            <person name="Mihaltcheva S."/>
            <person name="Morgado L.N."/>
            <person name="Niskanen T."/>
            <person name="Noordeloos M.E."/>
            <person name="Ohm R.A."/>
            <person name="Ortiz-Santana B."/>
            <person name="Ovrebo C."/>
            <person name="Racz N."/>
            <person name="Riley R."/>
            <person name="Savchenko A."/>
            <person name="Shiryaev A."/>
            <person name="Soop K."/>
            <person name="Spirin V."/>
            <person name="Szebenyi C."/>
            <person name="Tomsovsky M."/>
            <person name="Tulloss R.E."/>
            <person name="Uehling J."/>
            <person name="Grigoriev I.V."/>
            <person name="Vagvolgyi C."/>
            <person name="Papp T."/>
            <person name="Martin F.M."/>
            <person name="Miettinen O."/>
            <person name="Hibbett D.S."/>
            <person name="Nagy L.G."/>
        </authorList>
    </citation>
    <scope>NUCLEOTIDE SEQUENCE [LARGE SCALE GENOMIC DNA]</scope>
    <source>
        <strain evidence="1 2">OMC1185</strain>
    </source>
</reference>
<accession>A0A5C3NGC6</accession>
<organism evidence="1 2">
    <name type="scientific">Heliocybe sulcata</name>
    <dbReference type="NCBI Taxonomy" id="5364"/>
    <lineage>
        <taxon>Eukaryota</taxon>
        <taxon>Fungi</taxon>
        <taxon>Dikarya</taxon>
        <taxon>Basidiomycota</taxon>
        <taxon>Agaricomycotina</taxon>
        <taxon>Agaricomycetes</taxon>
        <taxon>Gloeophyllales</taxon>
        <taxon>Gloeophyllaceae</taxon>
        <taxon>Heliocybe</taxon>
    </lineage>
</organism>
<evidence type="ECO:0000313" key="2">
    <source>
        <dbReference type="Proteomes" id="UP000305948"/>
    </source>
</evidence>
<gene>
    <name evidence="1" type="ORF">OE88DRAFT_997718</name>
</gene>
<proteinExistence type="predicted"/>
<dbReference type="EMBL" id="ML213505">
    <property type="protein sequence ID" value="TFK55088.1"/>
    <property type="molecule type" value="Genomic_DNA"/>
</dbReference>
<keyword evidence="2" id="KW-1185">Reference proteome</keyword>
<protein>
    <submittedName>
        <fullName evidence="1">Uncharacterized protein</fullName>
    </submittedName>
</protein>
<dbReference type="Proteomes" id="UP000305948">
    <property type="component" value="Unassembled WGS sequence"/>
</dbReference>
<name>A0A5C3NGC6_9AGAM</name>